<dbReference type="OrthoDB" id="9791432at2"/>
<gene>
    <name evidence="1" type="ORF">FHG66_05280</name>
</gene>
<protein>
    <recommendedName>
        <fullName evidence="3">Magnesium transporter MgtE intracellular domain-containing protein</fullName>
    </recommendedName>
</protein>
<reference evidence="1 2" key="1">
    <citation type="submission" date="2019-06" db="EMBL/GenBank/DDBJ databases">
        <title>YIM 131921 draft genome.</title>
        <authorList>
            <person name="Jiang L."/>
        </authorList>
    </citation>
    <scope>NUCLEOTIDE SEQUENCE [LARGE SCALE GENOMIC DNA]</scope>
    <source>
        <strain evidence="1 2">YIM 131921</strain>
    </source>
</reference>
<organism evidence="1 2">
    <name type="scientific">Rubellimicrobium rubrum</name>
    <dbReference type="NCBI Taxonomy" id="2585369"/>
    <lineage>
        <taxon>Bacteria</taxon>
        <taxon>Pseudomonadati</taxon>
        <taxon>Pseudomonadota</taxon>
        <taxon>Alphaproteobacteria</taxon>
        <taxon>Rhodobacterales</taxon>
        <taxon>Roseobacteraceae</taxon>
        <taxon>Rubellimicrobium</taxon>
    </lineage>
</organism>
<evidence type="ECO:0008006" key="3">
    <source>
        <dbReference type="Google" id="ProtNLM"/>
    </source>
</evidence>
<dbReference type="RefSeq" id="WP_139075697.1">
    <property type="nucleotide sequence ID" value="NZ_VDFU01000004.1"/>
</dbReference>
<proteinExistence type="predicted"/>
<sequence length="188" mass="19377">MTAPTIKRRPTRRVLPVVAGMLFLSALVRLGAGAGQVLAGEGAAAPVEASVPSQGTAELLAAFKTREERIVAKEAAIDARMQELYAVEAELAAQITALEEAEASLSATLAIADSAAQEDVARLARVYEAMKPQDAAALFGAMDPGFSAGFLGLMRPEAAAAVMTNLEPQVAYAISAVLAGRNALAPTE</sequence>
<evidence type="ECO:0000313" key="1">
    <source>
        <dbReference type="EMBL" id="TNC51576.1"/>
    </source>
</evidence>
<comment type="caution">
    <text evidence="1">The sequence shown here is derived from an EMBL/GenBank/DDBJ whole genome shotgun (WGS) entry which is preliminary data.</text>
</comment>
<name>A0A5C4N4P8_9RHOB</name>
<dbReference type="EMBL" id="VDFU01000004">
    <property type="protein sequence ID" value="TNC51576.1"/>
    <property type="molecule type" value="Genomic_DNA"/>
</dbReference>
<accession>A0A5C4N4P8</accession>
<keyword evidence="2" id="KW-1185">Reference proteome</keyword>
<dbReference type="AlphaFoldDB" id="A0A5C4N4P8"/>
<evidence type="ECO:0000313" key="2">
    <source>
        <dbReference type="Proteomes" id="UP000305887"/>
    </source>
</evidence>
<dbReference type="Proteomes" id="UP000305887">
    <property type="component" value="Unassembled WGS sequence"/>
</dbReference>
<dbReference type="SUPFAM" id="SSF158791">
    <property type="entry name" value="MgtE N-terminal domain-like"/>
    <property type="match status" value="1"/>
</dbReference>